<evidence type="ECO:0000313" key="1">
    <source>
        <dbReference type="Proteomes" id="UP000887578"/>
    </source>
</evidence>
<protein>
    <submittedName>
        <fullName evidence="2">Uncharacterized protein</fullName>
    </submittedName>
</protein>
<name>A0A914QWI8_9BILA</name>
<organism evidence="1 2">
    <name type="scientific">Panagrolaimus davidi</name>
    <dbReference type="NCBI Taxonomy" id="227884"/>
    <lineage>
        <taxon>Eukaryota</taxon>
        <taxon>Metazoa</taxon>
        <taxon>Ecdysozoa</taxon>
        <taxon>Nematoda</taxon>
        <taxon>Chromadorea</taxon>
        <taxon>Rhabditida</taxon>
        <taxon>Tylenchina</taxon>
        <taxon>Panagrolaimomorpha</taxon>
        <taxon>Panagrolaimoidea</taxon>
        <taxon>Panagrolaimidae</taxon>
        <taxon>Panagrolaimus</taxon>
    </lineage>
</organism>
<dbReference type="AlphaFoldDB" id="A0A914QWI8"/>
<reference evidence="2" key="1">
    <citation type="submission" date="2022-11" db="UniProtKB">
        <authorList>
            <consortium name="WormBaseParasite"/>
        </authorList>
    </citation>
    <scope>IDENTIFICATION</scope>
</reference>
<sequence>MGSIRKRIMPDEEKRMWLWIYNNLKTENKDAYLSCGLQIWNQYIEFYDIKDRTAHCYATSLLLLHAN</sequence>
<evidence type="ECO:0000313" key="2">
    <source>
        <dbReference type="WBParaSite" id="PDA_v2.g3433.t1"/>
    </source>
</evidence>
<keyword evidence="1" id="KW-1185">Reference proteome</keyword>
<dbReference type="WBParaSite" id="PDA_v2.g3433.t1">
    <property type="protein sequence ID" value="PDA_v2.g3433.t1"/>
    <property type="gene ID" value="PDA_v2.g3433"/>
</dbReference>
<proteinExistence type="predicted"/>
<accession>A0A914QWI8</accession>
<dbReference type="Proteomes" id="UP000887578">
    <property type="component" value="Unplaced"/>
</dbReference>